<dbReference type="Gene3D" id="3.30.530.20">
    <property type="match status" value="1"/>
</dbReference>
<dbReference type="EMBL" id="CYSF01000001">
    <property type="protein sequence ID" value="CUH82841.1"/>
    <property type="molecule type" value="Genomic_DNA"/>
</dbReference>
<evidence type="ECO:0008006" key="3">
    <source>
        <dbReference type="Google" id="ProtNLM"/>
    </source>
</evidence>
<dbReference type="RefSeq" id="WP_058317018.1">
    <property type="nucleotide sequence ID" value="NZ_CYSF01000001.1"/>
</dbReference>
<dbReference type="CDD" id="cd07812">
    <property type="entry name" value="SRPBCC"/>
    <property type="match status" value="1"/>
</dbReference>
<organism evidence="1 2">
    <name type="scientific">Thalassovita mediterranea</name>
    <dbReference type="NCBI Taxonomy" id="340021"/>
    <lineage>
        <taxon>Bacteria</taxon>
        <taxon>Pseudomonadati</taxon>
        <taxon>Pseudomonadota</taxon>
        <taxon>Alphaproteobacteria</taxon>
        <taxon>Rhodobacterales</taxon>
        <taxon>Roseobacteraceae</taxon>
        <taxon>Thalassovita</taxon>
    </lineage>
</organism>
<dbReference type="Proteomes" id="UP000051681">
    <property type="component" value="Unassembled WGS sequence"/>
</dbReference>
<evidence type="ECO:0000313" key="1">
    <source>
        <dbReference type="EMBL" id="CUH82841.1"/>
    </source>
</evidence>
<evidence type="ECO:0000313" key="2">
    <source>
        <dbReference type="Proteomes" id="UP000051681"/>
    </source>
</evidence>
<protein>
    <recommendedName>
        <fullName evidence="3">Polyketide cyclase / dehydrase and lipid transport</fullName>
    </recommendedName>
</protein>
<accession>A0A0P1GL77</accession>
<dbReference type="OrthoDB" id="7860307at2"/>
<dbReference type="AlphaFoldDB" id="A0A0P1GL77"/>
<dbReference type="STRING" id="340021.TM5383_00023"/>
<dbReference type="SUPFAM" id="SSF55961">
    <property type="entry name" value="Bet v1-like"/>
    <property type="match status" value="1"/>
</dbReference>
<name>A0A0P1GL77_9RHOB</name>
<reference evidence="1 2" key="1">
    <citation type="submission" date="2015-09" db="EMBL/GenBank/DDBJ databases">
        <authorList>
            <consortium name="Swine Surveillance"/>
        </authorList>
    </citation>
    <scope>NUCLEOTIDE SEQUENCE [LARGE SCALE GENOMIC DNA]</scope>
    <source>
        <strain evidence="1 2">CECT 8383</strain>
    </source>
</reference>
<proteinExistence type="predicted"/>
<gene>
    <name evidence="1" type="ORF">TM5383_00023</name>
</gene>
<dbReference type="InterPro" id="IPR023393">
    <property type="entry name" value="START-like_dom_sf"/>
</dbReference>
<sequence>MIFSAKEDVNVPIDHVFAMMTEFETFERAALRRGIEVERRDMLPATGEGMEWDVTFDYRGKLREGRLTLTEFDAPNVLRFKMDGQGLGGRVDIELVAMSRDRTRLSLELVLEAHTLSARLLLQSMKLARTKLNKGFHTRVAGMATDLEERFRAIA</sequence>
<keyword evidence="2" id="KW-1185">Reference proteome</keyword>